<name>A0A1M6KTD3_MALRU</name>
<dbReference type="OrthoDB" id="5287570at2"/>
<dbReference type="Pfam" id="PF00072">
    <property type="entry name" value="Response_reg"/>
    <property type="match status" value="1"/>
</dbReference>
<dbReference type="PROSITE" id="PS50112">
    <property type="entry name" value="PAS"/>
    <property type="match status" value="2"/>
</dbReference>
<reference evidence="9 10" key="1">
    <citation type="submission" date="2016-11" db="EMBL/GenBank/DDBJ databases">
        <authorList>
            <person name="Jaros S."/>
            <person name="Januszkiewicz K."/>
            <person name="Wedrychowicz H."/>
        </authorList>
    </citation>
    <scope>NUCLEOTIDE SEQUENCE [LARGE SCALE GENOMIC DNA]</scope>
    <source>
        <strain evidence="9 10">DSM 5091</strain>
    </source>
</reference>
<feature type="domain" description="Histidine kinase" evidence="5">
    <location>
        <begin position="438"/>
        <end position="662"/>
    </location>
</feature>
<dbReference type="SUPFAM" id="SSF55874">
    <property type="entry name" value="ATPase domain of HSP90 chaperone/DNA topoisomerase II/histidine kinase"/>
    <property type="match status" value="1"/>
</dbReference>
<dbReference type="InterPro" id="IPR000014">
    <property type="entry name" value="PAS"/>
</dbReference>
<dbReference type="NCBIfam" id="TIGR00229">
    <property type="entry name" value="sensory_box"/>
    <property type="match status" value="2"/>
</dbReference>
<feature type="modified residue" description="4-aspartylphosphate" evidence="4">
    <location>
        <position position="734"/>
    </location>
</feature>
<dbReference type="SMART" id="SM00086">
    <property type="entry name" value="PAC"/>
    <property type="match status" value="2"/>
</dbReference>
<dbReference type="PROSITE" id="PS50113">
    <property type="entry name" value="PAC"/>
    <property type="match status" value="1"/>
</dbReference>
<keyword evidence="3 4" id="KW-0597">Phosphoprotein</keyword>
<dbReference type="InterPro" id="IPR001610">
    <property type="entry name" value="PAC"/>
</dbReference>
<dbReference type="CDD" id="cd00082">
    <property type="entry name" value="HisKA"/>
    <property type="match status" value="1"/>
</dbReference>
<keyword evidence="10" id="KW-1185">Reference proteome</keyword>
<dbReference type="InterPro" id="IPR000700">
    <property type="entry name" value="PAS-assoc_C"/>
</dbReference>
<dbReference type="Pfam" id="PF10114">
    <property type="entry name" value="PocR"/>
    <property type="match status" value="1"/>
</dbReference>
<evidence type="ECO:0000256" key="2">
    <source>
        <dbReference type="ARBA" id="ARBA00012438"/>
    </source>
</evidence>
<dbReference type="InterPro" id="IPR003661">
    <property type="entry name" value="HisK_dim/P_dom"/>
</dbReference>
<evidence type="ECO:0000256" key="4">
    <source>
        <dbReference type="PROSITE-ProRule" id="PRU00169"/>
    </source>
</evidence>
<evidence type="ECO:0000256" key="3">
    <source>
        <dbReference type="ARBA" id="ARBA00022553"/>
    </source>
</evidence>
<dbReference type="STRING" id="1122189.SAMN02745165_02792"/>
<feature type="domain" description="PAS" evidence="7">
    <location>
        <begin position="176"/>
        <end position="245"/>
    </location>
</feature>
<evidence type="ECO:0000313" key="9">
    <source>
        <dbReference type="EMBL" id="SHJ62228.1"/>
    </source>
</evidence>
<dbReference type="InterPro" id="IPR004358">
    <property type="entry name" value="Sig_transdc_His_kin-like_C"/>
</dbReference>
<dbReference type="PANTHER" id="PTHR43065">
    <property type="entry name" value="SENSOR HISTIDINE KINASE"/>
    <property type="match status" value="1"/>
</dbReference>
<dbReference type="Gene3D" id="1.10.287.130">
    <property type="match status" value="1"/>
</dbReference>
<dbReference type="AlphaFoldDB" id="A0A1M6KTD3"/>
<dbReference type="GO" id="GO:0000155">
    <property type="term" value="F:phosphorelay sensor kinase activity"/>
    <property type="evidence" value="ECO:0007669"/>
    <property type="project" value="InterPro"/>
</dbReference>
<dbReference type="SUPFAM" id="SSF55785">
    <property type="entry name" value="PYP-like sensor domain (PAS domain)"/>
    <property type="match status" value="2"/>
</dbReference>
<dbReference type="CDD" id="cd00130">
    <property type="entry name" value="PAS"/>
    <property type="match status" value="2"/>
</dbReference>
<dbReference type="Pfam" id="PF13426">
    <property type="entry name" value="PAS_9"/>
    <property type="match status" value="2"/>
</dbReference>
<accession>A0A1M6KTD3</accession>
<dbReference type="SMART" id="SM00091">
    <property type="entry name" value="PAS"/>
    <property type="match status" value="2"/>
</dbReference>
<evidence type="ECO:0000259" key="6">
    <source>
        <dbReference type="PROSITE" id="PS50110"/>
    </source>
</evidence>
<dbReference type="Pfam" id="PF00512">
    <property type="entry name" value="HisKA"/>
    <property type="match status" value="1"/>
</dbReference>
<evidence type="ECO:0000259" key="5">
    <source>
        <dbReference type="PROSITE" id="PS50109"/>
    </source>
</evidence>
<dbReference type="PANTHER" id="PTHR43065:SF42">
    <property type="entry name" value="TWO-COMPONENT SENSOR PPRA"/>
    <property type="match status" value="1"/>
</dbReference>
<dbReference type="Pfam" id="PF02518">
    <property type="entry name" value="HATPase_c"/>
    <property type="match status" value="1"/>
</dbReference>
<feature type="domain" description="Response regulatory" evidence="6">
    <location>
        <begin position="683"/>
        <end position="799"/>
    </location>
</feature>
<evidence type="ECO:0000313" key="10">
    <source>
        <dbReference type="Proteomes" id="UP000184171"/>
    </source>
</evidence>
<dbReference type="InterPro" id="IPR001789">
    <property type="entry name" value="Sig_transdc_resp-reg_receiver"/>
</dbReference>
<dbReference type="InterPro" id="IPR036890">
    <property type="entry name" value="HATPase_C_sf"/>
</dbReference>
<organism evidence="9 10">
    <name type="scientific">Malonomonas rubra DSM 5091</name>
    <dbReference type="NCBI Taxonomy" id="1122189"/>
    <lineage>
        <taxon>Bacteria</taxon>
        <taxon>Pseudomonadati</taxon>
        <taxon>Thermodesulfobacteriota</taxon>
        <taxon>Desulfuromonadia</taxon>
        <taxon>Desulfuromonadales</taxon>
        <taxon>Geopsychrobacteraceae</taxon>
        <taxon>Malonomonas</taxon>
    </lineage>
</organism>
<dbReference type="PROSITE" id="PS50109">
    <property type="entry name" value="HIS_KIN"/>
    <property type="match status" value="1"/>
</dbReference>
<evidence type="ECO:0000259" key="8">
    <source>
        <dbReference type="PROSITE" id="PS50113"/>
    </source>
</evidence>
<dbReference type="InterPro" id="IPR035965">
    <property type="entry name" value="PAS-like_dom_sf"/>
</dbReference>
<comment type="catalytic activity">
    <reaction evidence="1">
        <text>ATP + protein L-histidine = ADP + protein N-phospho-L-histidine.</text>
        <dbReference type="EC" id="2.7.13.3"/>
    </reaction>
</comment>
<dbReference type="SUPFAM" id="SSF52172">
    <property type="entry name" value="CheY-like"/>
    <property type="match status" value="1"/>
</dbReference>
<dbReference type="SMART" id="SM00388">
    <property type="entry name" value="HisKA"/>
    <property type="match status" value="1"/>
</dbReference>
<protein>
    <recommendedName>
        <fullName evidence="2">histidine kinase</fullName>
        <ecNumber evidence="2">2.7.13.3</ecNumber>
    </recommendedName>
</protein>
<dbReference type="Gene3D" id="3.40.50.2300">
    <property type="match status" value="1"/>
</dbReference>
<dbReference type="InterPro" id="IPR036097">
    <property type="entry name" value="HisK_dim/P_sf"/>
</dbReference>
<feature type="domain" description="PAC" evidence="8">
    <location>
        <begin position="244"/>
        <end position="294"/>
    </location>
</feature>
<dbReference type="EC" id="2.7.13.3" evidence="2"/>
<proteinExistence type="predicted"/>
<dbReference type="SMART" id="SM00448">
    <property type="entry name" value="REC"/>
    <property type="match status" value="1"/>
</dbReference>
<dbReference type="Gene3D" id="3.30.565.10">
    <property type="entry name" value="Histidine kinase-like ATPase, C-terminal domain"/>
    <property type="match status" value="1"/>
</dbReference>
<dbReference type="InterPro" id="IPR011006">
    <property type="entry name" value="CheY-like_superfamily"/>
</dbReference>
<dbReference type="RefSeq" id="WP_072909358.1">
    <property type="nucleotide sequence ID" value="NZ_FQZT01000011.1"/>
</dbReference>
<dbReference type="InterPro" id="IPR005467">
    <property type="entry name" value="His_kinase_dom"/>
</dbReference>
<dbReference type="Gene3D" id="3.30.450.20">
    <property type="entry name" value="PAS domain"/>
    <property type="match status" value="2"/>
</dbReference>
<dbReference type="EMBL" id="FQZT01000011">
    <property type="protein sequence ID" value="SHJ62228.1"/>
    <property type="molecule type" value="Genomic_DNA"/>
</dbReference>
<evidence type="ECO:0000259" key="7">
    <source>
        <dbReference type="PROSITE" id="PS50112"/>
    </source>
</evidence>
<dbReference type="InterPro" id="IPR018771">
    <property type="entry name" value="PocR_dom"/>
</dbReference>
<dbReference type="SMART" id="SM00387">
    <property type="entry name" value="HATPase_c"/>
    <property type="match status" value="1"/>
</dbReference>
<dbReference type="SUPFAM" id="SSF47384">
    <property type="entry name" value="Homodimeric domain of signal transducing histidine kinase"/>
    <property type="match status" value="1"/>
</dbReference>
<dbReference type="InterPro" id="IPR003594">
    <property type="entry name" value="HATPase_dom"/>
</dbReference>
<gene>
    <name evidence="9" type="ORF">SAMN02745165_02792</name>
</gene>
<dbReference type="Proteomes" id="UP000184171">
    <property type="component" value="Unassembled WGS sequence"/>
</dbReference>
<evidence type="ECO:0000256" key="1">
    <source>
        <dbReference type="ARBA" id="ARBA00000085"/>
    </source>
</evidence>
<feature type="domain" description="PAS" evidence="7">
    <location>
        <begin position="295"/>
        <end position="338"/>
    </location>
</feature>
<dbReference type="PRINTS" id="PR00344">
    <property type="entry name" value="BCTRLSENSOR"/>
</dbReference>
<sequence>MEYSLKELLDIPKLRDLLDSLDELHSMPSAVIDIDGNILIATAWQDICEKFHRINPETEKKCIESDRSIESDLNQQMPQVIYRCPMGLVDAAMPIVVAGNHLGNVFTGQLFIDPPEEAYFANQARQYGFDVPEYLAAMKKVPYFTEETLRKNLNFIHRLTLMLAEEGLQNKLLRESEDRFRALHDASFGGVIIHEKGLILDCNQSLSEITGFSHDELIGMDGLKLIAPDSLDLVLNNIKNGYAEAYEVEGVRNDGSIYPLAIRGKNVTYQGREVRVIEFRDISEQKQAENALQESEKRFRELIEQSPIGLALCAMDGSLVSVNPAYAKILGYSIEETLRLTYWDITPKKYAPDEQRQLRQLEATGHYGPYEKEYRHKDGHLVPVRLNGMIVVRDGEKHIWSSVEDITVLKKAEADKNALMEQLRHSQKMEAIGTLAGGVAHDFNNILSAILGYTELTLRNPNCDTKSRKNLKHILSAAERARELVKQILMYSRKGEKNLELVELHSVVLEAIRLLRKTIPTTVSIRLDIDPGTGTVRGDSTQIHQVVMNLCTNAYHSLSEQSGEIAIKLDQVDVDAVTAAKYPNLRQGRYGQLTVSDNGSGMPPKIMTRIFDPFFTTKKQGEGTGMGLAVTHGIVQSHDGAIGVESAVGDGTTFNVFFPLSSEIPNGKKTSYDASVNQPGSEHILLVDDEAMLVDLGKETLESLGYRVTATTSANEALELFQANPDNYDLIVTDQTMPEMSGDVLAQKAMLIRTDLPVLICTGHSAVLNAEKAQAIGVKALLMKPLNSKELNSEIRKILESPIDGQ</sequence>
<dbReference type="PROSITE" id="PS50110">
    <property type="entry name" value="RESPONSE_REGULATORY"/>
    <property type="match status" value="1"/>
</dbReference>